<dbReference type="GeneID" id="70189313"/>
<proteinExistence type="predicted"/>
<dbReference type="EMBL" id="JAGTJQ010000013">
    <property type="protein sequence ID" value="KAH7014427.1"/>
    <property type="molecule type" value="Genomic_DNA"/>
</dbReference>
<sequence length="298" mass="33115">MSLSNNQNDPHQSPSPFLARLPVEIRCQIYDIYMLAYLPEAPRTVTKTGHWGDVDEAVSADDQLIMFESETQDSPPLMRTCRQIAQELGPVASRHLRFVIGSSSTISAASPREATLSLPERCLATQETTAAVKNLQIEWRLNPRVILPESSLPVKKRNMQDCLAHIRALFRESPDGDVEGVDGGKEEGLPSLTALTSVRVHFVVPEVFAEPLVPKASPFAGFRFLGWALEPVLDVLVDELCAFSRSVRSIEFVGTLGRKWLDVTAERLAPKQIQVMRRQLGPNKKRSPQLHEICGQLG</sequence>
<comment type="caution">
    <text evidence="1">The sequence shown here is derived from an EMBL/GenBank/DDBJ whole genome shotgun (WGS) entry which is preliminary data.</text>
</comment>
<protein>
    <submittedName>
        <fullName evidence="1">Uncharacterized protein</fullName>
    </submittedName>
</protein>
<dbReference type="RefSeq" id="XP_046005394.1">
    <property type="nucleotide sequence ID" value="XM_046159767.1"/>
</dbReference>
<evidence type="ECO:0000313" key="2">
    <source>
        <dbReference type="Proteomes" id="UP000756346"/>
    </source>
</evidence>
<name>A0A9P8XV91_9PEZI</name>
<keyword evidence="2" id="KW-1185">Reference proteome</keyword>
<accession>A0A9P8XV91</accession>
<dbReference type="OrthoDB" id="4785197at2759"/>
<dbReference type="AlphaFoldDB" id="A0A9P8XV91"/>
<dbReference type="Proteomes" id="UP000756346">
    <property type="component" value="Unassembled WGS sequence"/>
</dbReference>
<evidence type="ECO:0000313" key="1">
    <source>
        <dbReference type="EMBL" id="KAH7014427.1"/>
    </source>
</evidence>
<gene>
    <name evidence="1" type="ORF">B0I36DRAFT_369385</name>
</gene>
<reference evidence="1" key="1">
    <citation type="journal article" date="2021" name="Nat. Commun.">
        <title>Genetic determinants of endophytism in the Arabidopsis root mycobiome.</title>
        <authorList>
            <person name="Mesny F."/>
            <person name="Miyauchi S."/>
            <person name="Thiergart T."/>
            <person name="Pickel B."/>
            <person name="Atanasova L."/>
            <person name="Karlsson M."/>
            <person name="Huettel B."/>
            <person name="Barry K.W."/>
            <person name="Haridas S."/>
            <person name="Chen C."/>
            <person name="Bauer D."/>
            <person name="Andreopoulos W."/>
            <person name="Pangilinan J."/>
            <person name="LaButti K."/>
            <person name="Riley R."/>
            <person name="Lipzen A."/>
            <person name="Clum A."/>
            <person name="Drula E."/>
            <person name="Henrissat B."/>
            <person name="Kohler A."/>
            <person name="Grigoriev I.V."/>
            <person name="Martin F.M."/>
            <person name="Hacquard S."/>
        </authorList>
    </citation>
    <scope>NUCLEOTIDE SEQUENCE</scope>
    <source>
        <strain evidence="1">MPI-CAGE-CH-0230</strain>
    </source>
</reference>
<organism evidence="1 2">
    <name type="scientific">Microdochium trichocladiopsis</name>
    <dbReference type="NCBI Taxonomy" id="1682393"/>
    <lineage>
        <taxon>Eukaryota</taxon>
        <taxon>Fungi</taxon>
        <taxon>Dikarya</taxon>
        <taxon>Ascomycota</taxon>
        <taxon>Pezizomycotina</taxon>
        <taxon>Sordariomycetes</taxon>
        <taxon>Xylariomycetidae</taxon>
        <taxon>Xylariales</taxon>
        <taxon>Microdochiaceae</taxon>
        <taxon>Microdochium</taxon>
    </lineage>
</organism>